<reference evidence="2 3" key="1">
    <citation type="submission" date="2023-12" db="EMBL/GenBank/DDBJ databases">
        <title>Streptomyces sp. V4-01.</title>
        <authorList>
            <person name="Somphong A."/>
            <person name="Phongsopitanun W."/>
        </authorList>
    </citation>
    <scope>NUCLEOTIDE SEQUENCE [LARGE SCALE GENOMIC DNA]</scope>
    <source>
        <strain evidence="2 3">V4-01</strain>
    </source>
</reference>
<comment type="caution">
    <text evidence="2">The sequence shown here is derived from an EMBL/GenBank/DDBJ whole genome shotgun (WGS) entry which is preliminary data.</text>
</comment>
<dbReference type="EMBL" id="JAZEWV010000002">
    <property type="protein sequence ID" value="MEE4541139.1"/>
    <property type="molecule type" value="Genomic_DNA"/>
</dbReference>
<evidence type="ECO:0000256" key="1">
    <source>
        <dbReference type="SAM" id="MobiDB-lite"/>
    </source>
</evidence>
<accession>A0ABU7P5R4</accession>
<name>A0ABU7P5R4_9ACTN</name>
<dbReference type="RefSeq" id="WP_330793022.1">
    <property type="nucleotide sequence ID" value="NZ_JAZEWV010000002.1"/>
</dbReference>
<sequence length="74" mass="7559">MSFRTNDALESVDDATASFKGSPNPNAARISGRPTAVTSATATAASSATMTATATATATASSRDLTSRDQFLMR</sequence>
<proteinExistence type="predicted"/>
<organism evidence="2 3">
    <name type="scientific">Actinacidiphila polyblastidii</name>
    <dbReference type="NCBI Taxonomy" id="3110430"/>
    <lineage>
        <taxon>Bacteria</taxon>
        <taxon>Bacillati</taxon>
        <taxon>Actinomycetota</taxon>
        <taxon>Actinomycetes</taxon>
        <taxon>Kitasatosporales</taxon>
        <taxon>Streptomycetaceae</taxon>
        <taxon>Actinacidiphila</taxon>
    </lineage>
</organism>
<keyword evidence="3" id="KW-1185">Reference proteome</keyword>
<evidence type="ECO:0000313" key="2">
    <source>
        <dbReference type="EMBL" id="MEE4541139.1"/>
    </source>
</evidence>
<feature type="compositionally biased region" description="Low complexity" evidence="1">
    <location>
        <begin position="35"/>
        <end position="62"/>
    </location>
</feature>
<protein>
    <submittedName>
        <fullName evidence="2">Uncharacterized protein</fullName>
    </submittedName>
</protein>
<evidence type="ECO:0000313" key="3">
    <source>
        <dbReference type="Proteomes" id="UP001344658"/>
    </source>
</evidence>
<feature type="region of interest" description="Disordered" evidence="1">
    <location>
        <begin position="1"/>
        <end position="74"/>
    </location>
</feature>
<gene>
    <name evidence="2" type="ORF">V2S66_04045</name>
</gene>
<dbReference type="Proteomes" id="UP001344658">
    <property type="component" value="Unassembled WGS sequence"/>
</dbReference>